<dbReference type="InterPro" id="IPR050807">
    <property type="entry name" value="TransReg_Diox_bact_type"/>
</dbReference>
<accession>A0ABM6RMV6</accession>
<dbReference type="Gene3D" id="1.10.260.40">
    <property type="entry name" value="lambda repressor-like DNA-binding domains"/>
    <property type="match status" value="1"/>
</dbReference>
<organism evidence="3 4">
    <name type="scientific">Sulfobacillus thermotolerans</name>
    <dbReference type="NCBI Taxonomy" id="338644"/>
    <lineage>
        <taxon>Bacteria</taxon>
        <taxon>Bacillati</taxon>
        <taxon>Bacillota</taxon>
        <taxon>Clostridia</taxon>
        <taxon>Eubacteriales</taxon>
        <taxon>Clostridiales Family XVII. Incertae Sedis</taxon>
        <taxon>Sulfobacillus</taxon>
    </lineage>
</organism>
<dbReference type="SMART" id="SM00530">
    <property type="entry name" value="HTH_XRE"/>
    <property type="match status" value="1"/>
</dbReference>
<dbReference type="PANTHER" id="PTHR46797">
    <property type="entry name" value="HTH-TYPE TRANSCRIPTIONAL REGULATOR"/>
    <property type="match status" value="1"/>
</dbReference>
<protein>
    <recommendedName>
        <fullName evidence="2">HTH cro/C1-type domain-containing protein</fullName>
    </recommendedName>
</protein>
<evidence type="ECO:0000256" key="1">
    <source>
        <dbReference type="ARBA" id="ARBA00023125"/>
    </source>
</evidence>
<evidence type="ECO:0000313" key="4">
    <source>
        <dbReference type="Proteomes" id="UP000325292"/>
    </source>
</evidence>
<proteinExistence type="predicted"/>
<dbReference type="PANTHER" id="PTHR46797:SF1">
    <property type="entry name" value="METHYLPHOSPHONATE SYNTHASE"/>
    <property type="match status" value="1"/>
</dbReference>
<reference evidence="3 4" key="1">
    <citation type="journal article" date="2019" name="Sci. Rep.">
        <title>Sulfobacillus thermotolerans: new insights into resistance and metabolic capacities of acidophilic chemolithotrophs.</title>
        <authorList>
            <person name="Panyushkina A.E."/>
            <person name="Babenko V.V."/>
            <person name="Nikitina A.S."/>
            <person name="Selezneva O.V."/>
            <person name="Tsaplina I.A."/>
            <person name="Letarova M.A."/>
            <person name="Kostryukova E.S."/>
            <person name="Letarov A.V."/>
        </authorList>
    </citation>
    <scope>NUCLEOTIDE SEQUENCE [LARGE SCALE GENOMIC DNA]</scope>
    <source>
        <strain evidence="3 4">Kr1</strain>
    </source>
</reference>
<sequence length="74" mass="8176">MMRERRLAQGWSQQELGRRVGCTKQHISDLEKGKVLPSLRLLHRLAVALHVTDTDLLSDSIADVCAASVGKGRP</sequence>
<keyword evidence="4" id="KW-1185">Reference proteome</keyword>
<dbReference type="PROSITE" id="PS50943">
    <property type="entry name" value="HTH_CROC1"/>
    <property type="match status" value="1"/>
</dbReference>
<name>A0ABM6RMV6_9FIRM</name>
<feature type="domain" description="HTH cro/C1-type" evidence="2">
    <location>
        <begin position="2"/>
        <end position="56"/>
    </location>
</feature>
<dbReference type="InterPro" id="IPR001387">
    <property type="entry name" value="Cro/C1-type_HTH"/>
</dbReference>
<evidence type="ECO:0000313" key="3">
    <source>
        <dbReference type="EMBL" id="AUW92692.1"/>
    </source>
</evidence>
<dbReference type="Proteomes" id="UP000325292">
    <property type="component" value="Chromosome"/>
</dbReference>
<evidence type="ECO:0000259" key="2">
    <source>
        <dbReference type="PROSITE" id="PS50943"/>
    </source>
</evidence>
<dbReference type="InterPro" id="IPR010982">
    <property type="entry name" value="Lambda_DNA-bd_dom_sf"/>
</dbReference>
<keyword evidence="1" id="KW-0238">DNA-binding</keyword>
<dbReference type="SUPFAM" id="SSF47413">
    <property type="entry name" value="lambda repressor-like DNA-binding domains"/>
    <property type="match status" value="1"/>
</dbReference>
<dbReference type="Pfam" id="PF01381">
    <property type="entry name" value="HTH_3"/>
    <property type="match status" value="1"/>
</dbReference>
<gene>
    <name evidence="3" type="ORF">BXT84_00905</name>
</gene>
<dbReference type="EMBL" id="CP019454">
    <property type="protein sequence ID" value="AUW92692.1"/>
    <property type="molecule type" value="Genomic_DNA"/>
</dbReference>
<dbReference type="CDD" id="cd00093">
    <property type="entry name" value="HTH_XRE"/>
    <property type="match status" value="1"/>
</dbReference>